<dbReference type="EMBL" id="LR031879">
    <property type="protein sequence ID" value="VDD57752.1"/>
    <property type="molecule type" value="Genomic_DNA"/>
</dbReference>
<sequence length="38" mass="4487">MNICLQICISGLIRRNWASDFQLMFLLPNSLTKRKSFK</sequence>
<evidence type="ECO:0000313" key="1">
    <source>
        <dbReference type="EMBL" id="VDD57752.1"/>
    </source>
</evidence>
<dbReference type="AlphaFoldDB" id="A0A3P6GPF5"/>
<accession>A0A3P6GPF5</accession>
<reference evidence="1" key="1">
    <citation type="submission" date="2018-11" db="EMBL/GenBank/DDBJ databases">
        <authorList>
            <consortium name="Genoscope - CEA"/>
            <person name="William W."/>
        </authorList>
    </citation>
    <scope>NUCLEOTIDE SEQUENCE</scope>
</reference>
<protein>
    <submittedName>
        <fullName evidence="1">Uncharacterized protein</fullName>
    </submittedName>
</protein>
<name>A0A3P6GPF5_BRAOL</name>
<organism evidence="1">
    <name type="scientific">Brassica oleracea</name>
    <name type="common">Wild cabbage</name>
    <dbReference type="NCBI Taxonomy" id="3712"/>
    <lineage>
        <taxon>Eukaryota</taxon>
        <taxon>Viridiplantae</taxon>
        <taxon>Streptophyta</taxon>
        <taxon>Embryophyta</taxon>
        <taxon>Tracheophyta</taxon>
        <taxon>Spermatophyta</taxon>
        <taxon>Magnoliopsida</taxon>
        <taxon>eudicotyledons</taxon>
        <taxon>Gunneridae</taxon>
        <taxon>Pentapetalae</taxon>
        <taxon>rosids</taxon>
        <taxon>malvids</taxon>
        <taxon>Brassicales</taxon>
        <taxon>Brassicaceae</taxon>
        <taxon>Brassiceae</taxon>
        <taxon>Brassica</taxon>
    </lineage>
</organism>
<gene>
    <name evidence="1" type="ORF">BOLC8T50981H</name>
</gene>
<proteinExistence type="predicted"/>